<evidence type="ECO:0000313" key="2">
    <source>
        <dbReference type="EMBL" id="KAL1529726.1"/>
    </source>
</evidence>
<evidence type="ECO:0000313" key="3">
    <source>
        <dbReference type="Proteomes" id="UP001515480"/>
    </source>
</evidence>
<accession>A0AB34KA73</accession>
<feature type="compositionally biased region" description="Pro residues" evidence="1">
    <location>
        <begin position="15"/>
        <end position="26"/>
    </location>
</feature>
<protein>
    <submittedName>
        <fullName evidence="2">Uncharacterized protein</fullName>
    </submittedName>
</protein>
<proteinExistence type="predicted"/>
<comment type="caution">
    <text evidence="2">The sequence shown here is derived from an EMBL/GenBank/DDBJ whole genome shotgun (WGS) entry which is preliminary data.</text>
</comment>
<organism evidence="2 3">
    <name type="scientific">Prymnesium parvum</name>
    <name type="common">Toxic golden alga</name>
    <dbReference type="NCBI Taxonomy" id="97485"/>
    <lineage>
        <taxon>Eukaryota</taxon>
        <taxon>Haptista</taxon>
        <taxon>Haptophyta</taxon>
        <taxon>Prymnesiophyceae</taxon>
        <taxon>Prymnesiales</taxon>
        <taxon>Prymnesiaceae</taxon>
        <taxon>Prymnesium</taxon>
    </lineage>
</organism>
<gene>
    <name evidence="2" type="ORF">AB1Y20_000663</name>
</gene>
<dbReference type="AlphaFoldDB" id="A0AB34KA73"/>
<feature type="region of interest" description="Disordered" evidence="1">
    <location>
        <begin position="1"/>
        <end position="26"/>
    </location>
</feature>
<name>A0AB34KA73_PRYPA</name>
<reference evidence="2 3" key="1">
    <citation type="journal article" date="2024" name="Science">
        <title>Giant polyketide synthase enzymes in the biosynthesis of giant marine polyether toxins.</title>
        <authorList>
            <person name="Fallon T.R."/>
            <person name="Shende V.V."/>
            <person name="Wierzbicki I.H."/>
            <person name="Pendleton A.L."/>
            <person name="Watervoot N.F."/>
            <person name="Auber R.P."/>
            <person name="Gonzalez D.J."/>
            <person name="Wisecaver J.H."/>
            <person name="Moore B.S."/>
        </authorList>
    </citation>
    <scope>NUCLEOTIDE SEQUENCE [LARGE SCALE GENOMIC DNA]</scope>
    <source>
        <strain evidence="2 3">12B1</strain>
    </source>
</reference>
<dbReference type="EMBL" id="JBGBPQ010000001">
    <property type="protein sequence ID" value="KAL1529726.1"/>
    <property type="molecule type" value="Genomic_DNA"/>
</dbReference>
<sequence length="372" mass="39430">MSSIVEAASNLMSPSAPPPSSPSLPVLPPSALLSSLSPLPPTQKAPAYPHRPRSYAVVNEINARWQHGTPSNNLSSAGVMLHLFDDYEDKANGRPWRMCRREQCPSQIEIDHLSCSVVNAQRPAIFPGGAAEGIILSADAQFLCAYSKDVGSGAASYRGGCNGKQTRQGYYKLPHTLQGAMEEQSAMAYNEVIVGRTCIVTSIVPGVLTLGAHKGALADSVRLLESGEPATLSVSAPPSAETGPVFTVKTGQETILEAATDCRSFSPLNAHLGLRPPGDPDGHSCPRAFRAYIAQQNNMIALCATIATIMCSTGRGFTWENPPRLDAPPPPHEALGLVGSRTLHRSILYEVGEAFRLACDSGARHSRSAAVV</sequence>
<dbReference type="Proteomes" id="UP001515480">
    <property type="component" value="Unassembled WGS sequence"/>
</dbReference>
<keyword evidence="3" id="KW-1185">Reference proteome</keyword>
<evidence type="ECO:0000256" key="1">
    <source>
        <dbReference type="SAM" id="MobiDB-lite"/>
    </source>
</evidence>